<feature type="non-terminal residue" evidence="1">
    <location>
        <position position="58"/>
    </location>
</feature>
<name>A0A382DAL8_9ZZZZ</name>
<dbReference type="AlphaFoldDB" id="A0A382DAL8"/>
<gene>
    <name evidence="1" type="ORF">METZ01_LOCUS187565</name>
</gene>
<organism evidence="1">
    <name type="scientific">marine metagenome</name>
    <dbReference type="NCBI Taxonomy" id="408172"/>
    <lineage>
        <taxon>unclassified sequences</taxon>
        <taxon>metagenomes</taxon>
        <taxon>ecological metagenomes</taxon>
    </lineage>
</organism>
<evidence type="ECO:0000313" key="1">
    <source>
        <dbReference type="EMBL" id="SVB34711.1"/>
    </source>
</evidence>
<accession>A0A382DAL8</accession>
<proteinExistence type="predicted"/>
<sequence length="58" mass="6637">MGISARMAVQMRQLGLALSPTSDYDNRRIKAIAKMMRQHQSSLNAYDVELLRLAEKEE</sequence>
<protein>
    <submittedName>
        <fullName evidence="1">Uncharacterized protein</fullName>
    </submittedName>
</protein>
<dbReference type="EMBL" id="UINC01038144">
    <property type="protein sequence ID" value="SVB34711.1"/>
    <property type="molecule type" value="Genomic_DNA"/>
</dbReference>
<reference evidence="1" key="1">
    <citation type="submission" date="2018-05" db="EMBL/GenBank/DDBJ databases">
        <authorList>
            <person name="Lanie J.A."/>
            <person name="Ng W.-L."/>
            <person name="Kazmierczak K.M."/>
            <person name="Andrzejewski T.M."/>
            <person name="Davidsen T.M."/>
            <person name="Wayne K.J."/>
            <person name="Tettelin H."/>
            <person name="Glass J.I."/>
            <person name="Rusch D."/>
            <person name="Podicherti R."/>
            <person name="Tsui H.-C.T."/>
            <person name="Winkler M.E."/>
        </authorList>
    </citation>
    <scope>NUCLEOTIDE SEQUENCE</scope>
</reference>